<dbReference type="EMBL" id="SMMG02000001">
    <property type="protein sequence ID" value="KAA3488118.1"/>
    <property type="molecule type" value="Genomic_DNA"/>
</dbReference>
<sequence length="109" mass="12569">MGRTLTGEEVRMTLFEMAPLKSPRVDGLHAQFYQTQWNIVGESLVDTPEVISQYRPISLCPISYKVLTKHLTRQDLWGGRNTVDNVIILQEVIHSMSTRKGRKDGWRLK</sequence>
<comment type="caution">
    <text evidence="1">The sequence shown here is derived from an EMBL/GenBank/DDBJ whole genome shotgun (WGS) entry which is preliminary data.</text>
</comment>
<evidence type="ECO:0000313" key="2">
    <source>
        <dbReference type="Proteomes" id="UP000325315"/>
    </source>
</evidence>
<protein>
    <submittedName>
        <fullName evidence="1">Retrovirus-related Pol polyprotein LINE-1</fullName>
    </submittedName>
</protein>
<dbReference type="InterPro" id="IPR052343">
    <property type="entry name" value="Retrotransposon-Effector_Assoc"/>
</dbReference>
<evidence type="ECO:0000313" key="1">
    <source>
        <dbReference type="EMBL" id="KAA3488118.1"/>
    </source>
</evidence>
<dbReference type="PANTHER" id="PTHR46890">
    <property type="entry name" value="NON-LTR RETROLELEMENT REVERSE TRANSCRIPTASE-LIKE PROTEIN-RELATED"/>
    <property type="match status" value="1"/>
</dbReference>
<keyword evidence="2" id="KW-1185">Reference proteome</keyword>
<reference evidence="2" key="1">
    <citation type="journal article" date="2019" name="Plant Biotechnol. J.">
        <title>Genome sequencing of the Australian wild diploid species Gossypium australe highlights disease resistance and delayed gland morphogenesis.</title>
        <authorList>
            <person name="Cai Y."/>
            <person name="Cai X."/>
            <person name="Wang Q."/>
            <person name="Wang P."/>
            <person name="Zhang Y."/>
            <person name="Cai C."/>
            <person name="Xu Y."/>
            <person name="Wang K."/>
            <person name="Zhou Z."/>
            <person name="Wang C."/>
            <person name="Geng S."/>
            <person name="Li B."/>
            <person name="Dong Q."/>
            <person name="Hou Y."/>
            <person name="Wang H."/>
            <person name="Ai P."/>
            <person name="Liu Z."/>
            <person name="Yi F."/>
            <person name="Sun M."/>
            <person name="An G."/>
            <person name="Cheng J."/>
            <person name="Zhang Y."/>
            <person name="Shi Q."/>
            <person name="Xie Y."/>
            <person name="Shi X."/>
            <person name="Chang Y."/>
            <person name="Huang F."/>
            <person name="Chen Y."/>
            <person name="Hong S."/>
            <person name="Mi L."/>
            <person name="Sun Q."/>
            <person name="Zhang L."/>
            <person name="Zhou B."/>
            <person name="Peng R."/>
            <person name="Zhang X."/>
            <person name="Liu F."/>
        </authorList>
    </citation>
    <scope>NUCLEOTIDE SEQUENCE [LARGE SCALE GENOMIC DNA]</scope>
    <source>
        <strain evidence="2">cv. PA1801</strain>
    </source>
</reference>
<gene>
    <name evidence="1" type="ORF">EPI10_031895</name>
</gene>
<dbReference type="Proteomes" id="UP000325315">
    <property type="component" value="Unassembled WGS sequence"/>
</dbReference>
<accession>A0A5B6X2Q1</accession>
<organism evidence="1 2">
    <name type="scientific">Gossypium australe</name>
    <dbReference type="NCBI Taxonomy" id="47621"/>
    <lineage>
        <taxon>Eukaryota</taxon>
        <taxon>Viridiplantae</taxon>
        <taxon>Streptophyta</taxon>
        <taxon>Embryophyta</taxon>
        <taxon>Tracheophyta</taxon>
        <taxon>Spermatophyta</taxon>
        <taxon>Magnoliopsida</taxon>
        <taxon>eudicotyledons</taxon>
        <taxon>Gunneridae</taxon>
        <taxon>Pentapetalae</taxon>
        <taxon>rosids</taxon>
        <taxon>malvids</taxon>
        <taxon>Malvales</taxon>
        <taxon>Malvaceae</taxon>
        <taxon>Malvoideae</taxon>
        <taxon>Gossypium</taxon>
    </lineage>
</organism>
<proteinExistence type="predicted"/>
<dbReference type="PANTHER" id="PTHR46890:SF48">
    <property type="entry name" value="RNA-DIRECTED DNA POLYMERASE"/>
    <property type="match status" value="1"/>
</dbReference>
<dbReference type="AlphaFoldDB" id="A0A5B6X2Q1"/>
<name>A0A5B6X2Q1_9ROSI</name>